<feature type="compositionally biased region" description="Polar residues" evidence="1">
    <location>
        <begin position="29"/>
        <end position="59"/>
    </location>
</feature>
<proteinExistence type="predicted"/>
<evidence type="ECO:0000313" key="2">
    <source>
        <dbReference type="EMBL" id="PMD28030.1"/>
    </source>
</evidence>
<sequence>MVAENRYQENLQSDTGKRFDSAKYPLGEISSNPIRSSRLSLSAKEQQSSSTASYESRSIDDLTTQFSQTRIGTRRSNEHHGYPSVTDFDQADAIRHVIEEVLAQDLKAARDEKLQPNHPCFQFARRFAKKWDISDEAVQSNIELACGYLKFPVILLLNPAPKHEDLPFDQMVKNCKTLKWIEDVLREIGLELADVVILDACTLLGNNKIDELARVGRKEEAISEAYDVTQKMLQMLKPNIILACQCSTTFPKWDTGGHVVARELCSSMQRAKNKEVRKVTINDHIINVVQAYHPSSFLRLKSGGINRRHHDPSGELLKGLFDRVYLPCAVWKSQQSIA</sequence>
<dbReference type="STRING" id="1745343.A0A2J6QP38"/>
<accession>A0A2J6QP38</accession>
<organism evidence="2 3">
    <name type="scientific">Hyaloscypha hepaticicola</name>
    <dbReference type="NCBI Taxonomy" id="2082293"/>
    <lineage>
        <taxon>Eukaryota</taxon>
        <taxon>Fungi</taxon>
        <taxon>Dikarya</taxon>
        <taxon>Ascomycota</taxon>
        <taxon>Pezizomycotina</taxon>
        <taxon>Leotiomycetes</taxon>
        <taxon>Helotiales</taxon>
        <taxon>Hyaloscyphaceae</taxon>
        <taxon>Hyaloscypha</taxon>
    </lineage>
</organism>
<dbReference type="EMBL" id="KZ613465">
    <property type="protein sequence ID" value="PMD28030.1"/>
    <property type="molecule type" value="Genomic_DNA"/>
</dbReference>
<keyword evidence="3" id="KW-1185">Reference proteome</keyword>
<evidence type="ECO:0000313" key="3">
    <source>
        <dbReference type="Proteomes" id="UP000235672"/>
    </source>
</evidence>
<evidence type="ECO:0000256" key="1">
    <source>
        <dbReference type="SAM" id="MobiDB-lite"/>
    </source>
</evidence>
<protein>
    <submittedName>
        <fullName evidence="2">Uncharacterized protein</fullName>
    </submittedName>
</protein>
<dbReference type="OrthoDB" id="5234614at2759"/>
<name>A0A2J6QP38_9HELO</name>
<gene>
    <name evidence="2" type="ORF">NA56DRAFT_640734</name>
</gene>
<dbReference type="AlphaFoldDB" id="A0A2J6QP38"/>
<feature type="region of interest" description="Disordered" evidence="1">
    <location>
        <begin position="1"/>
        <end position="59"/>
    </location>
</feature>
<dbReference type="Proteomes" id="UP000235672">
    <property type="component" value="Unassembled WGS sequence"/>
</dbReference>
<reference evidence="2 3" key="1">
    <citation type="submission" date="2016-05" db="EMBL/GenBank/DDBJ databases">
        <title>A degradative enzymes factory behind the ericoid mycorrhizal symbiosis.</title>
        <authorList>
            <consortium name="DOE Joint Genome Institute"/>
            <person name="Martino E."/>
            <person name="Morin E."/>
            <person name="Grelet G."/>
            <person name="Kuo A."/>
            <person name="Kohler A."/>
            <person name="Daghino S."/>
            <person name="Barry K."/>
            <person name="Choi C."/>
            <person name="Cichocki N."/>
            <person name="Clum A."/>
            <person name="Copeland A."/>
            <person name="Hainaut M."/>
            <person name="Haridas S."/>
            <person name="Labutti K."/>
            <person name="Lindquist E."/>
            <person name="Lipzen A."/>
            <person name="Khouja H.-R."/>
            <person name="Murat C."/>
            <person name="Ohm R."/>
            <person name="Olson A."/>
            <person name="Spatafora J."/>
            <person name="Veneault-Fourrey C."/>
            <person name="Henrissat B."/>
            <person name="Grigoriev I."/>
            <person name="Martin F."/>
            <person name="Perotto S."/>
        </authorList>
    </citation>
    <scope>NUCLEOTIDE SEQUENCE [LARGE SCALE GENOMIC DNA]</scope>
    <source>
        <strain evidence="2 3">UAMH 7357</strain>
    </source>
</reference>